<sequence>MASNPSSSSSSSSSKSRKVLDAHLHVWPGEYSYQEGKVPPVPGSVEELVEVQAKSGVAGAMIVQPINLLFDHEYLEKAVNRYPGKFVLCALANPSPNVNGEKELEKLLHPAGAFKAVRFNPGLWPEKEKMTNDVGKRMFRMCGDKDAVVGFMCFHGLDKSYEEMCELMTEFPKTRVLIDHFGFARGISDPNWQKVLSLAKFPQVSVKVSAQFRVAAGEKIEWPYESTFEQVKDLVKHFGAERLVWGSDFPFVVNECGYEKASQIVNEIEDLTEEERDLILGGSLEKMFPKSFYSSS</sequence>
<accession>K8ERQ2</accession>
<dbReference type="Gene3D" id="3.20.20.140">
    <property type="entry name" value="Metal-dependent hydrolases"/>
    <property type="match status" value="1"/>
</dbReference>
<evidence type="ECO:0000259" key="3">
    <source>
        <dbReference type="Pfam" id="PF04909"/>
    </source>
</evidence>
<dbReference type="PANTHER" id="PTHR21240">
    <property type="entry name" value="2-AMINO-3-CARBOXYLMUCONATE-6-SEMIALDEHYDE DECARBOXYLASE"/>
    <property type="match status" value="1"/>
</dbReference>
<reference evidence="4 5" key="1">
    <citation type="submission" date="2011-10" db="EMBL/GenBank/DDBJ databases">
        <authorList>
            <person name="Genoscope - CEA"/>
        </authorList>
    </citation>
    <scope>NUCLEOTIDE SEQUENCE [LARGE SCALE GENOMIC DNA]</scope>
    <source>
        <strain evidence="4 5">RCC 1105</strain>
    </source>
</reference>
<dbReference type="STRING" id="41875.K8ERQ2"/>
<evidence type="ECO:0000313" key="5">
    <source>
        <dbReference type="Proteomes" id="UP000198341"/>
    </source>
</evidence>
<dbReference type="PANTHER" id="PTHR21240:SF19">
    <property type="entry name" value="CATALYTIC_ HYDROLASE"/>
    <property type="match status" value="1"/>
</dbReference>
<keyword evidence="2" id="KW-0210">Decarboxylase</keyword>
<evidence type="ECO:0000313" key="4">
    <source>
        <dbReference type="EMBL" id="CCO15100.1"/>
    </source>
</evidence>
<dbReference type="EMBL" id="FO082277">
    <property type="protein sequence ID" value="CCO15100.1"/>
    <property type="molecule type" value="Genomic_DNA"/>
</dbReference>
<dbReference type="eggNOG" id="ENOG502QUU3">
    <property type="taxonomic scope" value="Eukaryota"/>
</dbReference>
<proteinExistence type="inferred from homology"/>
<keyword evidence="5" id="KW-1185">Reference proteome</keyword>
<dbReference type="GeneID" id="19017191"/>
<protein>
    <recommendedName>
        <fullName evidence="3">Amidohydrolase-related domain-containing protein</fullName>
    </recommendedName>
</protein>
<gene>
    <name evidence="4" type="ORF">Bathy02g00770</name>
</gene>
<dbReference type="GO" id="GO:0016787">
    <property type="term" value="F:hydrolase activity"/>
    <property type="evidence" value="ECO:0007669"/>
    <property type="project" value="InterPro"/>
</dbReference>
<dbReference type="InterPro" id="IPR006680">
    <property type="entry name" value="Amidohydro-rel"/>
</dbReference>
<dbReference type="SUPFAM" id="SSF51556">
    <property type="entry name" value="Metallo-dependent hydrolases"/>
    <property type="match status" value="1"/>
</dbReference>
<dbReference type="InterPro" id="IPR032465">
    <property type="entry name" value="ACMSD"/>
</dbReference>
<keyword evidence="1 2" id="KW-0456">Lyase</keyword>
<dbReference type="Proteomes" id="UP000198341">
    <property type="component" value="Chromosome 2"/>
</dbReference>
<dbReference type="Pfam" id="PF04909">
    <property type="entry name" value="Amidohydro_2"/>
    <property type="match status" value="1"/>
</dbReference>
<evidence type="ECO:0000256" key="1">
    <source>
        <dbReference type="ARBA" id="ARBA00023239"/>
    </source>
</evidence>
<dbReference type="GO" id="GO:0016831">
    <property type="term" value="F:carboxy-lyase activity"/>
    <property type="evidence" value="ECO:0007669"/>
    <property type="project" value="UniProtKB-KW"/>
</dbReference>
<name>K8ERQ2_9CHLO</name>
<organism evidence="4 5">
    <name type="scientific">Bathycoccus prasinos</name>
    <dbReference type="NCBI Taxonomy" id="41875"/>
    <lineage>
        <taxon>Eukaryota</taxon>
        <taxon>Viridiplantae</taxon>
        <taxon>Chlorophyta</taxon>
        <taxon>Mamiellophyceae</taxon>
        <taxon>Mamiellales</taxon>
        <taxon>Bathycoccaceae</taxon>
        <taxon>Bathycoccus</taxon>
    </lineage>
</organism>
<dbReference type="InterPro" id="IPR032466">
    <property type="entry name" value="Metal_Hydrolase"/>
</dbReference>
<dbReference type="AlphaFoldDB" id="K8ERQ2"/>
<comment type="similarity">
    <text evidence="2">Belongs to the metallo-dependent hydrolases superfamily.</text>
</comment>
<dbReference type="KEGG" id="bpg:Bathy02g00770"/>
<dbReference type="RefSeq" id="XP_007514860.1">
    <property type="nucleotide sequence ID" value="XM_007514798.1"/>
</dbReference>
<dbReference type="OrthoDB" id="2135488at2759"/>
<feature type="domain" description="Amidohydrolase-related" evidence="3">
    <location>
        <begin position="21"/>
        <end position="286"/>
    </location>
</feature>
<evidence type="ECO:0000256" key="2">
    <source>
        <dbReference type="RuleBase" id="RU366045"/>
    </source>
</evidence>